<protein>
    <submittedName>
        <fullName evidence="1">Uncharacterized protein</fullName>
    </submittedName>
</protein>
<reference evidence="1" key="1">
    <citation type="submission" date="2023-07" db="EMBL/GenBank/DDBJ databases">
        <title>draft genome sequence of fig (Ficus carica).</title>
        <authorList>
            <person name="Takahashi T."/>
            <person name="Nishimura K."/>
        </authorList>
    </citation>
    <scope>NUCLEOTIDE SEQUENCE</scope>
</reference>
<evidence type="ECO:0000313" key="1">
    <source>
        <dbReference type="EMBL" id="GMN63376.1"/>
    </source>
</evidence>
<proteinExistence type="predicted"/>
<evidence type="ECO:0000313" key="2">
    <source>
        <dbReference type="Proteomes" id="UP001187192"/>
    </source>
</evidence>
<organism evidence="1 2">
    <name type="scientific">Ficus carica</name>
    <name type="common">Common fig</name>
    <dbReference type="NCBI Taxonomy" id="3494"/>
    <lineage>
        <taxon>Eukaryota</taxon>
        <taxon>Viridiplantae</taxon>
        <taxon>Streptophyta</taxon>
        <taxon>Embryophyta</taxon>
        <taxon>Tracheophyta</taxon>
        <taxon>Spermatophyta</taxon>
        <taxon>Magnoliopsida</taxon>
        <taxon>eudicotyledons</taxon>
        <taxon>Gunneridae</taxon>
        <taxon>Pentapetalae</taxon>
        <taxon>rosids</taxon>
        <taxon>fabids</taxon>
        <taxon>Rosales</taxon>
        <taxon>Moraceae</taxon>
        <taxon>Ficeae</taxon>
        <taxon>Ficus</taxon>
    </lineage>
</organism>
<accession>A0AA88E0E1</accession>
<dbReference type="AlphaFoldDB" id="A0AA88E0E1"/>
<gene>
    <name evidence="1" type="ORF">TIFTF001_032463</name>
</gene>
<comment type="caution">
    <text evidence="1">The sequence shown here is derived from an EMBL/GenBank/DDBJ whole genome shotgun (WGS) entry which is preliminary data.</text>
</comment>
<dbReference type="Proteomes" id="UP001187192">
    <property type="component" value="Unassembled WGS sequence"/>
</dbReference>
<name>A0AA88E0E1_FICCA</name>
<dbReference type="EMBL" id="BTGU01000148">
    <property type="protein sequence ID" value="GMN63376.1"/>
    <property type="molecule type" value="Genomic_DNA"/>
</dbReference>
<sequence length="94" mass="10379">MVAQIRWRFVFQICADWSSTMASLRRRLRRKVAPSILASDRIPGSVVAPSWGTTVGVGGGWVLDRRSRRCGVGRRWGSRRRGLVDVLAVVDGAG</sequence>
<keyword evidence="2" id="KW-1185">Reference proteome</keyword>